<organism evidence="2 3">
    <name type="scientific">Ruminococcus turbiniformis</name>
    <dbReference type="NCBI Taxonomy" id="2881258"/>
    <lineage>
        <taxon>Bacteria</taxon>
        <taxon>Bacillati</taxon>
        <taxon>Bacillota</taxon>
        <taxon>Clostridia</taxon>
        <taxon>Eubacteriales</taxon>
        <taxon>Oscillospiraceae</taxon>
        <taxon>Ruminococcus</taxon>
    </lineage>
</organism>
<feature type="chain" id="PRO_5046387193" evidence="1">
    <location>
        <begin position="22"/>
        <end position="163"/>
    </location>
</feature>
<feature type="signal peptide" evidence="1">
    <location>
        <begin position="1"/>
        <end position="21"/>
    </location>
</feature>
<evidence type="ECO:0000256" key="1">
    <source>
        <dbReference type="SAM" id="SignalP"/>
    </source>
</evidence>
<protein>
    <submittedName>
        <fullName evidence="2">DUF6147 family protein</fullName>
    </submittedName>
</protein>
<dbReference type="Pfam" id="PF19644">
    <property type="entry name" value="DUF6147"/>
    <property type="match status" value="1"/>
</dbReference>
<dbReference type="Proteomes" id="UP001198151">
    <property type="component" value="Unassembled WGS sequence"/>
</dbReference>
<dbReference type="EMBL" id="JAJEQX010000030">
    <property type="protein sequence ID" value="MCC2255580.1"/>
    <property type="molecule type" value="Genomic_DNA"/>
</dbReference>
<dbReference type="RefSeq" id="WP_227708611.1">
    <property type="nucleotide sequence ID" value="NZ_JAJEQX010000030.1"/>
</dbReference>
<reference evidence="2 3" key="1">
    <citation type="submission" date="2021-10" db="EMBL/GenBank/DDBJ databases">
        <title>Anaerobic single-cell dispensing facilitates the cultivation of human gut bacteria.</title>
        <authorList>
            <person name="Afrizal A."/>
        </authorList>
    </citation>
    <scope>NUCLEOTIDE SEQUENCE [LARGE SCALE GENOMIC DNA]</scope>
    <source>
        <strain evidence="2 3">CLA-AA-H200</strain>
    </source>
</reference>
<evidence type="ECO:0000313" key="2">
    <source>
        <dbReference type="EMBL" id="MCC2255580.1"/>
    </source>
</evidence>
<evidence type="ECO:0000313" key="3">
    <source>
        <dbReference type="Proteomes" id="UP001198151"/>
    </source>
</evidence>
<proteinExistence type="predicted"/>
<accession>A0ABS8FZW1</accession>
<comment type="caution">
    <text evidence="2">The sequence shown here is derived from an EMBL/GenBank/DDBJ whole genome shotgun (WGS) entry which is preliminary data.</text>
</comment>
<keyword evidence="3" id="KW-1185">Reference proteome</keyword>
<gene>
    <name evidence="2" type="ORF">LKD70_14355</name>
</gene>
<keyword evidence="1" id="KW-0732">Signal</keyword>
<name>A0ABS8FZW1_9FIRM</name>
<dbReference type="InterPro" id="IPR046145">
    <property type="entry name" value="DUF6147"/>
</dbReference>
<sequence length="163" mass="18346">MKKRILSVLVSVAAFSTMIFVPGIDVTASDSEPIMVDGSYLTHEDSSTGNTLSNARGEYLMTGECSISKAGLTRVYSYASTTANYSIDYIMTIGYVEQYHPDVEKWGQVDYYYDDIENTYYLSLDKSVKVDRGYYYRTRANHIVRHNGVYEETASATNGIFLP</sequence>